<protein>
    <submittedName>
        <fullName evidence="3">Myrcene synthase, chloroplastic</fullName>
    </submittedName>
</protein>
<evidence type="ECO:0000256" key="2">
    <source>
        <dbReference type="ARBA" id="ARBA00022842"/>
    </source>
</evidence>
<comment type="cofactor">
    <cofactor evidence="1">
        <name>Mg(2+)</name>
        <dbReference type="ChEBI" id="CHEBI:18420"/>
    </cofactor>
</comment>
<sequence>MNPVVLELAELDFNVVQGMFKGDLRELSSRWTNLGLAQKLSFFIDRLTENFLWTVGCVGKKPVNME</sequence>
<evidence type="ECO:0000313" key="4">
    <source>
        <dbReference type="Proteomes" id="UP001055439"/>
    </source>
</evidence>
<dbReference type="GO" id="GO:0016114">
    <property type="term" value="P:terpenoid biosynthetic process"/>
    <property type="evidence" value="ECO:0007669"/>
    <property type="project" value="InterPro"/>
</dbReference>
<dbReference type="InterPro" id="IPR008949">
    <property type="entry name" value="Isoprenoid_synthase_dom_sf"/>
</dbReference>
<evidence type="ECO:0000313" key="3">
    <source>
        <dbReference type="EMBL" id="URE19579.1"/>
    </source>
</evidence>
<proteinExistence type="predicted"/>
<dbReference type="OrthoDB" id="1936865at2759"/>
<dbReference type="AlphaFoldDB" id="A0A9E7KKQ5"/>
<reference evidence="3" key="1">
    <citation type="submission" date="2022-05" db="EMBL/GenBank/DDBJ databases">
        <title>The Musa troglodytarum L. genome provides insights into the mechanism of non-climacteric behaviour and enrichment of carotenoids.</title>
        <authorList>
            <person name="Wang J."/>
        </authorList>
    </citation>
    <scope>NUCLEOTIDE SEQUENCE</scope>
    <source>
        <tissue evidence="3">Leaf</tissue>
    </source>
</reference>
<dbReference type="GO" id="GO:0010333">
    <property type="term" value="F:terpene synthase activity"/>
    <property type="evidence" value="ECO:0007669"/>
    <property type="project" value="InterPro"/>
</dbReference>
<accession>A0A9E7KKQ5</accession>
<evidence type="ECO:0000256" key="1">
    <source>
        <dbReference type="ARBA" id="ARBA00001946"/>
    </source>
</evidence>
<dbReference type="SUPFAM" id="SSF48576">
    <property type="entry name" value="Terpenoid synthases"/>
    <property type="match status" value="1"/>
</dbReference>
<name>A0A9E7KKQ5_9LILI</name>
<gene>
    <name evidence="3" type="ORF">MUK42_13411</name>
</gene>
<keyword evidence="4" id="KW-1185">Reference proteome</keyword>
<dbReference type="Proteomes" id="UP001055439">
    <property type="component" value="Chromosome 7"/>
</dbReference>
<dbReference type="PANTHER" id="PTHR31225:SF252">
    <property type="entry name" value="TERPENE SYNTHASE 12-RELATED"/>
    <property type="match status" value="1"/>
</dbReference>
<dbReference type="PANTHER" id="PTHR31225">
    <property type="entry name" value="OS04G0344100 PROTEIN-RELATED"/>
    <property type="match status" value="1"/>
</dbReference>
<keyword evidence="2" id="KW-0460">Magnesium</keyword>
<dbReference type="Gene3D" id="1.10.600.10">
    <property type="entry name" value="Farnesyl Diphosphate Synthase"/>
    <property type="match status" value="1"/>
</dbReference>
<dbReference type="EMBL" id="CP097509">
    <property type="protein sequence ID" value="URE19579.1"/>
    <property type="molecule type" value="Genomic_DNA"/>
</dbReference>
<organism evidence="3 4">
    <name type="scientific">Musa troglodytarum</name>
    <name type="common">fe'i banana</name>
    <dbReference type="NCBI Taxonomy" id="320322"/>
    <lineage>
        <taxon>Eukaryota</taxon>
        <taxon>Viridiplantae</taxon>
        <taxon>Streptophyta</taxon>
        <taxon>Embryophyta</taxon>
        <taxon>Tracheophyta</taxon>
        <taxon>Spermatophyta</taxon>
        <taxon>Magnoliopsida</taxon>
        <taxon>Liliopsida</taxon>
        <taxon>Zingiberales</taxon>
        <taxon>Musaceae</taxon>
        <taxon>Musa</taxon>
    </lineage>
</organism>
<dbReference type="InterPro" id="IPR050148">
    <property type="entry name" value="Terpene_synthase-like"/>
</dbReference>